<feature type="region of interest" description="Disordered" evidence="2">
    <location>
        <begin position="1"/>
        <end position="39"/>
    </location>
</feature>
<name>A0AAD7NA14_9AGAR</name>
<dbReference type="Pfam" id="PF24883">
    <property type="entry name" value="NPHP3_N"/>
    <property type="match status" value="1"/>
</dbReference>
<gene>
    <name evidence="4" type="ORF">B0H16DRAFT_822555</name>
</gene>
<dbReference type="SUPFAM" id="SSF52540">
    <property type="entry name" value="P-loop containing nucleoside triphosphate hydrolases"/>
    <property type="match status" value="1"/>
</dbReference>
<organism evidence="4 5">
    <name type="scientific">Mycena metata</name>
    <dbReference type="NCBI Taxonomy" id="1033252"/>
    <lineage>
        <taxon>Eukaryota</taxon>
        <taxon>Fungi</taxon>
        <taxon>Dikarya</taxon>
        <taxon>Basidiomycota</taxon>
        <taxon>Agaricomycotina</taxon>
        <taxon>Agaricomycetes</taxon>
        <taxon>Agaricomycetidae</taxon>
        <taxon>Agaricales</taxon>
        <taxon>Marasmiineae</taxon>
        <taxon>Mycenaceae</taxon>
        <taxon>Mycena</taxon>
    </lineage>
</organism>
<comment type="caution">
    <text evidence="4">The sequence shown here is derived from an EMBL/GenBank/DDBJ whole genome shotgun (WGS) entry which is preliminary data.</text>
</comment>
<evidence type="ECO:0000256" key="2">
    <source>
        <dbReference type="SAM" id="MobiDB-lite"/>
    </source>
</evidence>
<feature type="compositionally biased region" description="Gly residues" evidence="2">
    <location>
        <begin position="12"/>
        <end position="33"/>
    </location>
</feature>
<dbReference type="AlphaFoldDB" id="A0AAD7NA14"/>
<evidence type="ECO:0000313" key="5">
    <source>
        <dbReference type="Proteomes" id="UP001215598"/>
    </source>
</evidence>
<keyword evidence="5" id="KW-1185">Reference proteome</keyword>
<dbReference type="Gene3D" id="3.40.50.300">
    <property type="entry name" value="P-loop containing nucleotide triphosphate hydrolases"/>
    <property type="match status" value="1"/>
</dbReference>
<sequence>MPDGATYNMAGIQGGTGGTGGQGGSQGGPGGRGEGPRFINSNVYVTNPEPTKLQFIKERLAGHVTAQHKFTDQSKSLCAPGTRVEIQADILKWLSPQPGTKKRIFWITGIAGSGKSTLSATVVDTLRKNHTPVAAQFFISRNIPETIDPAKIIPTIAQQLAESFPAAASIIHKKLKNGFPTSRKEQIEALLLAPILELSKSRNTAIILVDALDELQNAAASVKEILESIAPKDWCYLLDNVRLVITSRPEHWADISKSKTLELAVFKQHPLMTDSSVSDIHNFIIARMKKITPDEPGWKNWPHPGELQKLYNKADGLFHYAATALQYIKQQIDEHGMSCQGWILKNLTQEHGLAPLEDLYRAILTSFEDIDAVAQNKQRREARLAGFQHVIGTILVLHKPLTTHQIIALLDNIRVEHFDVGHFLKQMRSVLIPSMTTSFGRATPQMHKSFRDYIIDGHAPAEFCILMGHAHFVTAKSCLEVIVKAGSQSDVVVEYSVQHWHQHLRKAVEVVEESMTREDGRIWDLFGLMGEEAVVDVWKASSWRVFCDVAAVGWQLLEQGADKHRMEVIANIVMKAKAVRAFLCRQFCLAHFPSPCHF</sequence>
<dbReference type="PANTHER" id="PTHR10039">
    <property type="entry name" value="AMELOGENIN"/>
    <property type="match status" value="1"/>
</dbReference>
<evidence type="ECO:0000313" key="4">
    <source>
        <dbReference type="EMBL" id="KAJ7751601.1"/>
    </source>
</evidence>
<evidence type="ECO:0000256" key="1">
    <source>
        <dbReference type="ARBA" id="ARBA00022737"/>
    </source>
</evidence>
<evidence type="ECO:0000259" key="3">
    <source>
        <dbReference type="PROSITE" id="PS50837"/>
    </source>
</evidence>
<dbReference type="InterPro" id="IPR056884">
    <property type="entry name" value="NPHP3-like_N"/>
</dbReference>
<reference evidence="4" key="1">
    <citation type="submission" date="2023-03" db="EMBL/GenBank/DDBJ databases">
        <title>Massive genome expansion in bonnet fungi (Mycena s.s.) driven by repeated elements and novel gene families across ecological guilds.</title>
        <authorList>
            <consortium name="Lawrence Berkeley National Laboratory"/>
            <person name="Harder C.B."/>
            <person name="Miyauchi S."/>
            <person name="Viragh M."/>
            <person name="Kuo A."/>
            <person name="Thoen E."/>
            <person name="Andreopoulos B."/>
            <person name="Lu D."/>
            <person name="Skrede I."/>
            <person name="Drula E."/>
            <person name="Henrissat B."/>
            <person name="Morin E."/>
            <person name="Kohler A."/>
            <person name="Barry K."/>
            <person name="LaButti K."/>
            <person name="Morin E."/>
            <person name="Salamov A."/>
            <person name="Lipzen A."/>
            <person name="Mereny Z."/>
            <person name="Hegedus B."/>
            <person name="Baldrian P."/>
            <person name="Stursova M."/>
            <person name="Weitz H."/>
            <person name="Taylor A."/>
            <person name="Grigoriev I.V."/>
            <person name="Nagy L.G."/>
            <person name="Martin F."/>
            <person name="Kauserud H."/>
        </authorList>
    </citation>
    <scope>NUCLEOTIDE SEQUENCE</scope>
    <source>
        <strain evidence="4">CBHHK182m</strain>
    </source>
</reference>
<keyword evidence="1" id="KW-0677">Repeat</keyword>
<dbReference type="PANTHER" id="PTHR10039:SF14">
    <property type="entry name" value="NACHT DOMAIN-CONTAINING PROTEIN"/>
    <property type="match status" value="1"/>
</dbReference>
<feature type="domain" description="NACHT" evidence="3">
    <location>
        <begin position="103"/>
        <end position="249"/>
    </location>
</feature>
<dbReference type="Proteomes" id="UP001215598">
    <property type="component" value="Unassembled WGS sequence"/>
</dbReference>
<protein>
    <recommendedName>
        <fullName evidence="3">NACHT domain-containing protein</fullName>
    </recommendedName>
</protein>
<dbReference type="PROSITE" id="PS50837">
    <property type="entry name" value="NACHT"/>
    <property type="match status" value="1"/>
</dbReference>
<dbReference type="InterPro" id="IPR007111">
    <property type="entry name" value="NACHT_NTPase"/>
</dbReference>
<proteinExistence type="predicted"/>
<accession>A0AAD7NA14</accession>
<dbReference type="EMBL" id="JARKIB010000061">
    <property type="protein sequence ID" value="KAJ7751601.1"/>
    <property type="molecule type" value="Genomic_DNA"/>
</dbReference>
<dbReference type="InterPro" id="IPR027417">
    <property type="entry name" value="P-loop_NTPase"/>
</dbReference>